<dbReference type="InterPro" id="IPR042626">
    <property type="entry name" value="THOC6"/>
</dbReference>
<dbReference type="eggNOG" id="ENOG502SYMJ">
    <property type="taxonomic scope" value="Eukaryota"/>
</dbReference>
<accession>B5YMK9</accession>
<reference evidence="2 3" key="1">
    <citation type="journal article" date="2004" name="Science">
        <title>The genome of the diatom Thalassiosira pseudonana: ecology, evolution, and metabolism.</title>
        <authorList>
            <person name="Armbrust E.V."/>
            <person name="Berges J.A."/>
            <person name="Bowler C."/>
            <person name="Green B.R."/>
            <person name="Martinez D."/>
            <person name="Putnam N.H."/>
            <person name="Zhou S."/>
            <person name="Allen A.E."/>
            <person name="Apt K.E."/>
            <person name="Bechner M."/>
            <person name="Brzezinski M.A."/>
            <person name="Chaal B.K."/>
            <person name="Chiovitti A."/>
            <person name="Davis A.K."/>
            <person name="Demarest M.S."/>
            <person name="Detter J.C."/>
            <person name="Glavina T."/>
            <person name="Goodstein D."/>
            <person name="Hadi M.Z."/>
            <person name="Hellsten U."/>
            <person name="Hildebrand M."/>
            <person name="Jenkins B.D."/>
            <person name="Jurka J."/>
            <person name="Kapitonov V.V."/>
            <person name="Kroger N."/>
            <person name="Lau W.W."/>
            <person name="Lane T.W."/>
            <person name="Larimer F.W."/>
            <person name="Lippmeier J.C."/>
            <person name="Lucas S."/>
            <person name="Medina M."/>
            <person name="Montsant A."/>
            <person name="Obornik M."/>
            <person name="Parker M.S."/>
            <person name="Palenik B."/>
            <person name="Pazour G.J."/>
            <person name="Richardson P.M."/>
            <person name="Rynearson T.A."/>
            <person name="Saito M.A."/>
            <person name="Schwartz D.C."/>
            <person name="Thamatrakoln K."/>
            <person name="Valentin K."/>
            <person name="Vardi A."/>
            <person name="Wilkerson F.P."/>
            <person name="Rokhsar D.S."/>
        </authorList>
    </citation>
    <scope>NUCLEOTIDE SEQUENCE [LARGE SCALE GENOMIC DNA]</scope>
    <source>
        <strain evidence="2 3">CCMP1335</strain>
    </source>
</reference>
<evidence type="ECO:0000313" key="2">
    <source>
        <dbReference type="EMBL" id="ACI64478.1"/>
    </source>
</evidence>
<dbReference type="GO" id="GO:0005643">
    <property type="term" value="C:nuclear pore"/>
    <property type="evidence" value="ECO:0000318"/>
    <property type="project" value="GO_Central"/>
</dbReference>
<protein>
    <submittedName>
        <fullName evidence="2">Uncharacterized protein</fullName>
    </submittedName>
</protein>
<dbReference type="InterPro" id="IPR015943">
    <property type="entry name" value="WD40/YVTN_repeat-like_dom_sf"/>
</dbReference>
<sequence>MKAPQHCLSNSGKRKFFQTADPYAKYRCSASTVKVTARAASPPLSSSSCSCTIYGSAFSPGDVHYLVVCDSMGRICVWDILLGSSTSKTINDGDTRSGRDMLQTKGIGSKPILCVHASRDGTRNNTSFGGISDTNTLYDVKFIHPSSNETMLVVSGDPGVLVYRWADFEAAISEALDKKLSSATATTVEIKPITTFEPHPSPVTALGETIEINATTAGDSFGCYQWDLTTERLMGTFGGYNRFGTGHRDYLHDVKCISEIGSKFTPPLMHPKGFWDGKERKSIEMFNIQNTFDKKKVLVKSYSQNKSFMNSFSSPWNKGTSLWVSSMTTNGNWVAVCGGAENSSNSTRSSPNGFMSLWHLPSRTFTSGCVTRESLNDITYNPALGCFVSGGNEGRISFWDASKLSLEGRSWSTVAMYTTSVYPGSEAIMVTGGAGGILDCFVDRVRVSQLKL</sequence>
<dbReference type="GO" id="GO:0043130">
    <property type="term" value="F:ubiquitin binding"/>
    <property type="evidence" value="ECO:0000318"/>
    <property type="project" value="GO_Central"/>
</dbReference>
<keyword evidence="1" id="KW-0853">WD repeat</keyword>
<dbReference type="GO" id="GO:0003723">
    <property type="term" value="F:RNA binding"/>
    <property type="evidence" value="ECO:0000318"/>
    <property type="project" value="GO_Central"/>
</dbReference>
<dbReference type="HOGENOM" id="CLU_687868_0_0_1"/>
<dbReference type="PaxDb" id="35128-Thaps6825"/>
<reference evidence="2 3" key="2">
    <citation type="journal article" date="2008" name="Nature">
        <title>The Phaeodactylum genome reveals the evolutionary history of diatom genomes.</title>
        <authorList>
            <person name="Bowler C."/>
            <person name="Allen A.E."/>
            <person name="Badger J.H."/>
            <person name="Grimwood J."/>
            <person name="Jabbari K."/>
            <person name="Kuo A."/>
            <person name="Maheswari U."/>
            <person name="Martens C."/>
            <person name="Maumus F."/>
            <person name="Otillar R.P."/>
            <person name="Rayko E."/>
            <person name="Salamov A."/>
            <person name="Vandepoele K."/>
            <person name="Beszteri B."/>
            <person name="Gruber A."/>
            <person name="Heijde M."/>
            <person name="Katinka M."/>
            <person name="Mock T."/>
            <person name="Valentin K."/>
            <person name="Verret F."/>
            <person name="Berges J.A."/>
            <person name="Brownlee C."/>
            <person name="Cadoret J.P."/>
            <person name="Chiovitti A."/>
            <person name="Choi C.J."/>
            <person name="Coesel S."/>
            <person name="De Martino A."/>
            <person name="Detter J.C."/>
            <person name="Durkin C."/>
            <person name="Falciatore A."/>
            <person name="Fournet J."/>
            <person name="Haruta M."/>
            <person name="Huysman M.J."/>
            <person name="Jenkins B.D."/>
            <person name="Jiroutova K."/>
            <person name="Jorgensen R.E."/>
            <person name="Joubert Y."/>
            <person name="Kaplan A."/>
            <person name="Kroger N."/>
            <person name="Kroth P.G."/>
            <person name="La Roche J."/>
            <person name="Lindquist E."/>
            <person name="Lommer M."/>
            <person name="Martin-Jezequel V."/>
            <person name="Lopez P.J."/>
            <person name="Lucas S."/>
            <person name="Mangogna M."/>
            <person name="McGinnis K."/>
            <person name="Medlin L.K."/>
            <person name="Montsant A."/>
            <person name="Oudot-Le Secq M.P."/>
            <person name="Napoli C."/>
            <person name="Obornik M."/>
            <person name="Parker M.S."/>
            <person name="Petit J.L."/>
            <person name="Porcel B.M."/>
            <person name="Poulsen N."/>
            <person name="Robison M."/>
            <person name="Rychlewski L."/>
            <person name="Rynearson T.A."/>
            <person name="Schmutz J."/>
            <person name="Shapiro H."/>
            <person name="Siaut M."/>
            <person name="Stanley M."/>
            <person name="Sussman M.R."/>
            <person name="Taylor A.R."/>
            <person name="Vardi A."/>
            <person name="von Dassow P."/>
            <person name="Vyverman W."/>
            <person name="Willis A."/>
            <person name="Wyrwicz L.S."/>
            <person name="Rokhsar D.S."/>
            <person name="Weissenbach J."/>
            <person name="Armbrust E.V."/>
            <person name="Green B.R."/>
            <person name="Van de Peer Y."/>
            <person name="Grigoriev I.V."/>
        </authorList>
    </citation>
    <scope>NUCLEOTIDE SEQUENCE [LARGE SCALE GENOMIC DNA]</scope>
    <source>
        <strain evidence="2 3">CCMP1335</strain>
    </source>
</reference>
<dbReference type="GeneID" id="7449175"/>
<dbReference type="PANTHER" id="PTHR44411">
    <property type="entry name" value="THO COMPLEX SUBUNIT 6 HOMOLOG"/>
    <property type="match status" value="1"/>
</dbReference>
<keyword evidence="3" id="KW-1185">Reference proteome</keyword>
<dbReference type="PANTHER" id="PTHR44411:SF1">
    <property type="entry name" value="THO COMPLEX SUBUNIT 6 HOMOLOG"/>
    <property type="match status" value="1"/>
</dbReference>
<dbReference type="GO" id="GO:0006405">
    <property type="term" value="P:RNA export from nucleus"/>
    <property type="evidence" value="ECO:0000318"/>
    <property type="project" value="GO_Central"/>
</dbReference>
<dbReference type="GO" id="GO:0000972">
    <property type="term" value="P:transcription-dependent tethering of RNA polymerase II gene DNA at nuclear periphery"/>
    <property type="evidence" value="ECO:0000318"/>
    <property type="project" value="GO_Central"/>
</dbReference>
<dbReference type="AlphaFoldDB" id="B5YMK9"/>
<dbReference type="Proteomes" id="UP000001449">
    <property type="component" value="Chromosome 7"/>
</dbReference>
<evidence type="ECO:0000313" key="3">
    <source>
        <dbReference type="Proteomes" id="UP000001449"/>
    </source>
</evidence>
<dbReference type="KEGG" id="tps:THAPS_6825"/>
<dbReference type="EMBL" id="CP001160">
    <property type="protein sequence ID" value="ACI64478.1"/>
    <property type="molecule type" value="Genomic_DNA"/>
</dbReference>
<dbReference type="OMA" id="WISSCET"/>
<dbReference type="Gene3D" id="2.130.10.10">
    <property type="entry name" value="YVTN repeat-like/Quinoprotein amine dehydrogenase"/>
    <property type="match status" value="2"/>
</dbReference>
<gene>
    <name evidence="2" type="ORF">THAPS_6825</name>
</gene>
<dbReference type="InParanoid" id="B5YMK9"/>
<dbReference type="RefSeq" id="XP_002295761.1">
    <property type="nucleotide sequence ID" value="XM_002295725.1"/>
</dbReference>
<dbReference type="STRING" id="35128.B5YMK9"/>
<organism evidence="2 3">
    <name type="scientific">Thalassiosira pseudonana</name>
    <name type="common">Marine diatom</name>
    <name type="synonym">Cyclotella nana</name>
    <dbReference type="NCBI Taxonomy" id="35128"/>
    <lineage>
        <taxon>Eukaryota</taxon>
        <taxon>Sar</taxon>
        <taxon>Stramenopiles</taxon>
        <taxon>Ochrophyta</taxon>
        <taxon>Bacillariophyta</taxon>
        <taxon>Coscinodiscophyceae</taxon>
        <taxon>Thalassiosirophycidae</taxon>
        <taxon>Thalassiosirales</taxon>
        <taxon>Thalassiosiraceae</taxon>
        <taxon>Thalassiosira</taxon>
    </lineage>
</organism>
<evidence type="ECO:0000256" key="1">
    <source>
        <dbReference type="ARBA" id="ARBA00022574"/>
    </source>
</evidence>
<proteinExistence type="predicted"/>
<name>B5YMK9_THAPS</name>
<dbReference type="SUPFAM" id="SSF50978">
    <property type="entry name" value="WD40 repeat-like"/>
    <property type="match status" value="1"/>
</dbReference>
<dbReference type="InterPro" id="IPR036322">
    <property type="entry name" value="WD40_repeat_dom_sf"/>
</dbReference>